<reference evidence="1" key="2">
    <citation type="journal article" date="2023" name="Int. J. Mol. Sci.">
        <title>De Novo Assembly and Annotation of 11 Diverse Shrub Willow (Salix) Genomes Reveals Novel Gene Organization in Sex-Linked Regions.</title>
        <authorList>
            <person name="Hyden B."/>
            <person name="Feng K."/>
            <person name="Yates T.B."/>
            <person name="Jawdy S."/>
            <person name="Cereghino C."/>
            <person name="Smart L.B."/>
            <person name="Muchero W."/>
        </authorList>
    </citation>
    <scope>NUCLEOTIDE SEQUENCE</scope>
    <source>
        <tissue evidence="1">Shoot tip</tissue>
    </source>
</reference>
<proteinExistence type="predicted"/>
<dbReference type="Proteomes" id="UP001151752">
    <property type="component" value="Chromosome 19"/>
</dbReference>
<gene>
    <name evidence="1" type="ORF">OIU74_024254</name>
</gene>
<reference evidence="1" key="1">
    <citation type="submission" date="2022-11" db="EMBL/GenBank/DDBJ databases">
        <authorList>
            <person name="Hyden B.L."/>
            <person name="Feng K."/>
            <person name="Yates T."/>
            <person name="Jawdy S."/>
            <person name="Smart L.B."/>
            <person name="Muchero W."/>
        </authorList>
    </citation>
    <scope>NUCLEOTIDE SEQUENCE</scope>
    <source>
        <tissue evidence="1">Shoot tip</tissue>
    </source>
</reference>
<name>A0A9Q1A8B5_9ROSI</name>
<dbReference type="EMBL" id="JAPFFM010000005">
    <property type="protein sequence ID" value="KAJ6761564.1"/>
    <property type="molecule type" value="Genomic_DNA"/>
</dbReference>
<dbReference type="AlphaFoldDB" id="A0A9Q1A8B5"/>
<keyword evidence="2" id="KW-1185">Reference proteome</keyword>
<sequence>MGPASVYSIHSPLWTDTFAECMDLLWTTLIPADTVPHHCQIPHGVGLLCNCHNPFNSDSSSSQMESEGAFLKAKCFGIRPRGRDDEEAKGS</sequence>
<evidence type="ECO:0000313" key="2">
    <source>
        <dbReference type="Proteomes" id="UP001151752"/>
    </source>
</evidence>
<evidence type="ECO:0000313" key="1">
    <source>
        <dbReference type="EMBL" id="KAJ6761564.1"/>
    </source>
</evidence>
<organism evidence="1 2">
    <name type="scientific">Salix koriyanagi</name>
    <dbReference type="NCBI Taxonomy" id="2511006"/>
    <lineage>
        <taxon>Eukaryota</taxon>
        <taxon>Viridiplantae</taxon>
        <taxon>Streptophyta</taxon>
        <taxon>Embryophyta</taxon>
        <taxon>Tracheophyta</taxon>
        <taxon>Spermatophyta</taxon>
        <taxon>Magnoliopsida</taxon>
        <taxon>eudicotyledons</taxon>
        <taxon>Gunneridae</taxon>
        <taxon>Pentapetalae</taxon>
        <taxon>rosids</taxon>
        <taxon>fabids</taxon>
        <taxon>Malpighiales</taxon>
        <taxon>Salicaceae</taxon>
        <taxon>Saliceae</taxon>
        <taxon>Salix</taxon>
    </lineage>
</organism>
<comment type="caution">
    <text evidence="1">The sequence shown here is derived from an EMBL/GenBank/DDBJ whole genome shotgun (WGS) entry which is preliminary data.</text>
</comment>
<protein>
    <submittedName>
        <fullName evidence="1">Uncharacterized protein</fullName>
    </submittedName>
</protein>
<accession>A0A9Q1A8B5</accession>